<proteinExistence type="predicted"/>
<sequence length="192" mass="20405">MPVDGGGDGGGDSSGGGGGGGDDGAGGGVAVVVATCNYLLMTHKLAIFSQAAGSLSCTKRKGKKIHRVNGSNVRRRTTVVRISRAVNPRRRLICFAGKRRRSLKIEKINRVDTYTTRSKTESERERERTTNCDLAGTKSLNGIFGVRKRVIFDEGGASRGMRELIRILLARDEGAAGTRKGGIQGNAAARYP</sequence>
<feature type="region of interest" description="Disordered" evidence="1">
    <location>
        <begin position="1"/>
        <end position="21"/>
    </location>
</feature>
<dbReference type="AlphaFoldDB" id="A0A195FMZ6"/>
<gene>
    <name evidence="2" type="ORF">ALC56_03768</name>
</gene>
<name>A0A195FMZ6_9HYME</name>
<evidence type="ECO:0000313" key="3">
    <source>
        <dbReference type="Proteomes" id="UP000078541"/>
    </source>
</evidence>
<reference evidence="2 3" key="1">
    <citation type="submission" date="2016-03" db="EMBL/GenBank/DDBJ databases">
        <title>Trachymyrmex septentrionalis WGS genome.</title>
        <authorList>
            <person name="Nygaard S."/>
            <person name="Hu H."/>
            <person name="Boomsma J."/>
            <person name="Zhang G."/>
        </authorList>
    </citation>
    <scope>NUCLEOTIDE SEQUENCE [LARGE SCALE GENOMIC DNA]</scope>
    <source>
        <strain evidence="2">Tsep2-gDNA-1</strain>
        <tissue evidence="2">Whole body</tissue>
    </source>
</reference>
<organism evidence="2 3">
    <name type="scientific">Trachymyrmex septentrionalis</name>
    <dbReference type="NCBI Taxonomy" id="34720"/>
    <lineage>
        <taxon>Eukaryota</taxon>
        <taxon>Metazoa</taxon>
        <taxon>Ecdysozoa</taxon>
        <taxon>Arthropoda</taxon>
        <taxon>Hexapoda</taxon>
        <taxon>Insecta</taxon>
        <taxon>Pterygota</taxon>
        <taxon>Neoptera</taxon>
        <taxon>Endopterygota</taxon>
        <taxon>Hymenoptera</taxon>
        <taxon>Apocrita</taxon>
        <taxon>Aculeata</taxon>
        <taxon>Formicoidea</taxon>
        <taxon>Formicidae</taxon>
        <taxon>Myrmicinae</taxon>
        <taxon>Trachymyrmex</taxon>
    </lineage>
</organism>
<evidence type="ECO:0000256" key="1">
    <source>
        <dbReference type="SAM" id="MobiDB-lite"/>
    </source>
</evidence>
<accession>A0A195FMZ6</accession>
<dbReference type="EMBL" id="KQ981424">
    <property type="protein sequence ID" value="KYN41838.1"/>
    <property type="molecule type" value="Genomic_DNA"/>
</dbReference>
<keyword evidence="3" id="KW-1185">Reference proteome</keyword>
<evidence type="ECO:0000313" key="2">
    <source>
        <dbReference type="EMBL" id="KYN41838.1"/>
    </source>
</evidence>
<protein>
    <submittedName>
        <fullName evidence="2">Uncharacterized protein</fullName>
    </submittedName>
</protein>
<dbReference type="Proteomes" id="UP000078541">
    <property type="component" value="Unassembled WGS sequence"/>
</dbReference>